<dbReference type="EnsemblPlants" id="KQL09884">
    <property type="protein sequence ID" value="KQL09884"/>
    <property type="gene ID" value="SETIT_008350mg"/>
</dbReference>
<dbReference type="PANTHER" id="PTHR33063">
    <property type="entry name" value="OS02G0583500 PROTEIN"/>
    <property type="match status" value="1"/>
</dbReference>
<accession>K3Y2C7</accession>
<dbReference type="InParanoid" id="K3Y2C7"/>
<dbReference type="EMBL" id="AGNK02002288">
    <property type="status" value="NOT_ANNOTATED_CDS"/>
    <property type="molecule type" value="Genomic_DNA"/>
</dbReference>
<dbReference type="Gramene" id="KQL09884">
    <property type="protein sequence ID" value="KQL09884"/>
    <property type="gene ID" value="SETIT_008350mg"/>
</dbReference>
<keyword evidence="1" id="KW-0175">Coiled coil</keyword>
<keyword evidence="4" id="KW-1185">Reference proteome</keyword>
<evidence type="ECO:0000313" key="4">
    <source>
        <dbReference type="Proteomes" id="UP000004995"/>
    </source>
</evidence>
<evidence type="ECO:0000256" key="2">
    <source>
        <dbReference type="SAM" id="MobiDB-lite"/>
    </source>
</evidence>
<dbReference type="HOGENOM" id="CLU_026612_0_0_1"/>
<dbReference type="eggNOG" id="ENOG502R3ZV">
    <property type="taxonomic scope" value="Eukaryota"/>
</dbReference>
<evidence type="ECO:0000313" key="3">
    <source>
        <dbReference type="EnsemblPlants" id="KQL09884"/>
    </source>
</evidence>
<evidence type="ECO:0000256" key="1">
    <source>
        <dbReference type="SAM" id="Coils"/>
    </source>
</evidence>
<protein>
    <submittedName>
        <fullName evidence="3">Uncharacterized protein</fullName>
    </submittedName>
</protein>
<name>K3Y2C7_SETIT</name>
<sequence length="334" mass="36965">MAPGVRATKRVRAPQGSQVQPTRAELRTSKRLQLSARDGQSEHAPTDGQDEIPPSSFTDAEQGNGTGVEDIIATEEDSGAAPAQRAPRRPRPPTKGTQLDRMTKAMGRRMPVAVAEGKKRPHEPVQAAKFASEAGVIIRDNVPVLPHWKLYKKDDQHYKNFVGKLSVRRLAINTNDKPTHDACTDVMRSGVQQRRYRLKQKYFNGTNMEALRAQPVAEGETRVSSVQVVSQVLPKNSSNSFLKSVGIKPVGTSQASSSSNEIELREQLAAEAKAVVQDELEDLKKRSEEAEEKLARIERELEEMKKLTEINTKAMEENNALLKRILSLNNASST</sequence>
<feature type="coiled-coil region" evidence="1">
    <location>
        <begin position="273"/>
        <end position="324"/>
    </location>
</feature>
<proteinExistence type="predicted"/>
<reference evidence="3" key="2">
    <citation type="submission" date="2018-08" db="UniProtKB">
        <authorList>
            <consortium name="EnsemblPlants"/>
        </authorList>
    </citation>
    <scope>IDENTIFICATION</scope>
    <source>
        <strain evidence="3">Yugu1</strain>
    </source>
</reference>
<feature type="region of interest" description="Disordered" evidence="2">
    <location>
        <begin position="1"/>
        <end position="99"/>
    </location>
</feature>
<dbReference type="OMA" id="TRSSKWQ"/>
<reference evidence="4" key="1">
    <citation type="journal article" date="2012" name="Nat. Biotechnol.">
        <title>Reference genome sequence of the model plant Setaria.</title>
        <authorList>
            <person name="Bennetzen J.L."/>
            <person name="Schmutz J."/>
            <person name="Wang H."/>
            <person name="Percifield R."/>
            <person name="Hawkins J."/>
            <person name="Pontaroli A.C."/>
            <person name="Estep M."/>
            <person name="Feng L."/>
            <person name="Vaughn J.N."/>
            <person name="Grimwood J."/>
            <person name="Jenkins J."/>
            <person name="Barry K."/>
            <person name="Lindquist E."/>
            <person name="Hellsten U."/>
            <person name="Deshpande S."/>
            <person name="Wang X."/>
            <person name="Wu X."/>
            <person name="Mitros T."/>
            <person name="Triplett J."/>
            <person name="Yang X."/>
            <person name="Ye C.Y."/>
            <person name="Mauro-Herrera M."/>
            <person name="Wang L."/>
            <person name="Li P."/>
            <person name="Sharma M."/>
            <person name="Sharma R."/>
            <person name="Ronald P.C."/>
            <person name="Panaud O."/>
            <person name="Kellogg E.A."/>
            <person name="Brutnell T.P."/>
            <person name="Doust A.N."/>
            <person name="Tuskan G.A."/>
            <person name="Rokhsar D."/>
            <person name="Devos K.M."/>
        </authorList>
    </citation>
    <scope>NUCLEOTIDE SEQUENCE [LARGE SCALE GENOMIC DNA]</scope>
    <source>
        <strain evidence="4">cv. Yugu1</strain>
    </source>
</reference>
<organism evidence="3 4">
    <name type="scientific">Setaria italica</name>
    <name type="common">Foxtail millet</name>
    <name type="synonym">Panicum italicum</name>
    <dbReference type="NCBI Taxonomy" id="4555"/>
    <lineage>
        <taxon>Eukaryota</taxon>
        <taxon>Viridiplantae</taxon>
        <taxon>Streptophyta</taxon>
        <taxon>Embryophyta</taxon>
        <taxon>Tracheophyta</taxon>
        <taxon>Spermatophyta</taxon>
        <taxon>Magnoliopsida</taxon>
        <taxon>Liliopsida</taxon>
        <taxon>Poales</taxon>
        <taxon>Poaceae</taxon>
        <taxon>PACMAD clade</taxon>
        <taxon>Panicoideae</taxon>
        <taxon>Panicodae</taxon>
        <taxon>Paniceae</taxon>
        <taxon>Cenchrinae</taxon>
        <taxon>Setaria</taxon>
    </lineage>
</organism>
<dbReference type="Proteomes" id="UP000004995">
    <property type="component" value="Unassembled WGS sequence"/>
</dbReference>
<dbReference type="AlphaFoldDB" id="K3Y2C7"/>
<dbReference type="PANTHER" id="PTHR33063:SF15">
    <property type="entry name" value="TRANSPOSASE, PTTA_EN_SPM, PLANT"/>
    <property type="match status" value="1"/>
</dbReference>